<evidence type="ECO:0000256" key="3">
    <source>
        <dbReference type="HAMAP-Rule" id="MF_01384"/>
    </source>
</evidence>
<dbReference type="RefSeq" id="WP_126142061.1">
    <property type="nucleotide sequence ID" value="NZ_RXHU01000042.1"/>
</dbReference>
<protein>
    <recommendedName>
        <fullName evidence="3">Urease accessory protein UreD</fullName>
    </recommendedName>
</protein>
<evidence type="ECO:0000256" key="1">
    <source>
        <dbReference type="ARBA" id="ARBA00007177"/>
    </source>
</evidence>
<evidence type="ECO:0000256" key="2">
    <source>
        <dbReference type="ARBA" id="ARBA00023186"/>
    </source>
</evidence>
<keyword evidence="5" id="KW-1185">Reference proteome</keyword>
<dbReference type="EMBL" id="RXHU01000042">
    <property type="protein sequence ID" value="RTE08845.1"/>
    <property type="molecule type" value="Genomic_DNA"/>
</dbReference>
<keyword evidence="2 3" id="KW-0143">Chaperone</keyword>
<comment type="subcellular location">
    <subcellularLocation>
        <location evidence="3">Cytoplasm</location>
    </subcellularLocation>
</comment>
<evidence type="ECO:0000313" key="4">
    <source>
        <dbReference type="EMBL" id="RTE08845.1"/>
    </source>
</evidence>
<dbReference type="PANTHER" id="PTHR33643">
    <property type="entry name" value="UREASE ACCESSORY PROTEIN D"/>
    <property type="match status" value="1"/>
</dbReference>
<dbReference type="OrthoDB" id="5328682at2"/>
<sequence length="284" mass="31420">MPKLTGSVAARFTAQNGRTQLVERSHAAPLKIAKTFRYANETIDPDTPPVDQVGVYIMDCSPGLMAGDHYELRVELGDAARVYVTNQSYTKVHPARDGVGASQRQTLRLAPGAVLEYMPEPLMLYKDAVYTSDLDVYLAAGSALLYGEVICPGRTQCGEVFHYTRLASRMRVQYQEKLIYYQHQQIEPAVSAMNAPGGWDSETHLGNLYVFSDRLGQRHLDAMTACLEPLTGSSVRAGASLTYEHGLVVTVMGRHAWELQRALNMAWQQMRRCLLGLAPLVAAK</sequence>
<dbReference type="HAMAP" id="MF_01384">
    <property type="entry name" value="UreD"/>
    <property type="match status" value="1"/>
</dbReference>
<gene>
    <name evidence="3" type="primary">ureD</name>
    <name evidence="4" type="ORF">EJQ19_15085</name>
</gene>
<name>A0A3S0ANZ3_9BACL</name>
<dbReference type="GO" id="GO:0005737">
    <property type="term" value="C:cytoplasm"/>
    <property type="evidence" value="ECO:0007669"/>
    <property type="project" value="UniProtKB-SubCell"/>
</dbReference>
<dbReference type="AlphaFoldDB" id="A0A3S0ANZ3"/>
<evidence type="ECO:0000313" key="5">
    <source>
        <dbReference type="Proteomes" id="UP000276128"/>
    </source>
</evidence>
<comment type="function">
    <text evidence="3">Required for maturation of urease via the functional incorporation of the urease nickel metallocenter.</text>
</comment>
<comment type="similarity">
    <text evidence="1 3">Belongs to the UreD family.</text>
</comment>
<dbReference type="Proteomes" id="UP000276128">
    <property type="component" value="Unassembled WGS sequence"/>
</dbReference>
<reference evidence="4 5" key="1">
    <citation type="submission" date="2018-12" db="EMBL/GenBank/DDBJ databases">
        <title>Bacillus ochoae sp. nov., Paenibacillus whitsoniae sp. nov., Paenibacillus spiritus sp. nov. Isolated from the Mars Exploration Rover during spacecraft assembly.</title>
        <authorList>
            <person name="Seuylemezian A."/>
            <person name="Vaishampayan P."/>
        </authorList>
    </citation>
    <scope>NUCLEOTIDE SEQUENCE [LARGE SCALE GENOMIC DNA]</scope>
    <source>
        <strain evidence="4 5">MER 54</strain>
    </source>
</reference>
<dbReference type="GO" id="GO:0016151">
    <property type="term" value="F:nickel cation binding"/>
    <property type="evidence" value="ECO:0007669"/>
    <property type="project" value="UniProtKB-UniRule"/>
</dbReference>
<keyword evidence="3" id="KW-0996">Nickel insertion</keyword>
<comment type="subunit">
    <text evidence="3">UreD, UreF and UreG form a complex that acts as a GTP-hydrolysis-dependent molecular chaperone, activating the urease apoprotein by helping to assemble the nickel containing metallocenter of UreC. The UreE protein probably delivers the nickel.</text>
</comment>
<organism evidence="4 5">
    <name type="scientific">Paenibacillus whitsoniae</name>
    <dbReference type="NCBI Taxonomy" id="2496558"/>
    <lineage>
        <taxon>Bacteria</taxon>
        <taxon>Bacillati</taxon>
        <taxon>Bacillota</taxon>
        <taxon>Bacilli</taxon>
        <taxon>Bacillales</taxon>
        <taxon>Paenibacillaceae</taxon>
        <taxon>Paenibacillus</taxon>
    </lineage>
</organism>
<proteinExistence type="inferred from homology"/>
<dbReference type="InterPro" id="IPR002669">
    <property type="entry name" value="UreD"/>
</dbReference>
<comment type="caution">
    <text evidence="4">The sequence shown here is derived from an EMBL/GenBank/DDBJ whole genome shotgun (WGS) entry which is preliminary data.</text>
</comment>
<dbReference type="Pfam" id="PF01774">
    <property type="entry name" value="UreD"/>
    <property type="match status" value="1"/>
</dbReference>
<keyword evidence="3" id="KW-0963">Cytoplasm</keyword>
<accession>A0A3S0ANZ3</accession>
<dbReference type="PANTHER" id="PTHR33643:SF1">
    <property type="entry name" value="UREASE ACCESSORY PROTEIN D"/>
    <property type="match status" value="1"/>
</dbReference>